<dbReference type="InterPro" id="IPR023032">
    <property type="entry name" value="tRNA_MAMT_biosynth_bifunc_MnmC"/>
</dbReference>
<comment type="catalytic activity">
    <reaction evidence="10">
        <text>5-aminomethyl-2-thiouridine(34) in tRNA + S-adenosyl-L-methionine = 5-methylaminomethyl-2-thiouridine(34) in tRNA + S-adenosyl-L-homocysteine + H(+)</text>
        <dbReference type="Rhea" id="RHEA:19569"/>
        <dbReference type="Rhea" id="RHEA-COMP:10195"/>
        <dbReference type="Rhea" id="RHEA-COMP:10197"/>
        <dbReference type="ChEBI" id="CHEBI:15378"/>
        <dbReference type="ChEBI" id="CHEBI:57856"/>
        <dbReference type="ChEBI" id="CHEBI:59789"/>
        <dbReference type="ChEBI" id="CHEBI:74454"/>
        <dbReference type="ChEBI" id="CHEBI:74455"/>
        <dbReference type="EC" id="2.1.1.61"/>
    </reaction>
</comment>
<feature type="region of interest" description="FAD-dependent cmnm(5)s(2)U34 oxidoreductase" evidence="10">
    <location>
        <begin position="235"/>
        <end position="625"/>
    </location>
</feature>
<dbReference type="Pfam" id="PF05430">
    <property type="entry name" value="Methyltransf_30"/>
    <property type="match status" value="1"/>
</dbReference>
<proteinExistence type="inferred from homology"/>
<comment type="caution">
    <text evidence="13">The sequence shown here is derived from an EMBL/GenBank/DDBJ whole genome shotgun (WGS) entry which is preliminary data.</text>
</comment>
<dbReference type="SUPFAM" id="SSF51905">
    <property type="entry name" value="FAD/NAD(P)-binding domain"/>
    <property type="match status" value="1"/>
</dbReference>
<comment type="cofactor">
    <cofactor evidence="10">
        <name>FAD</name>
        <dbReference type="ChEBI" id="CHEBI:57692"/>
    </cofactor>
</comment>
<comment type="function">
    <text evidence="10">Catalyzes the last two steps in the biosynthesis of 5-methylaminomethyl-2-thiouridine (mnm(5)s(2)U) at the wobble position (U34) in tRNA. Catalyzes the FAD-dependent demodification of cmnm(5)s(2)U34 to nm(5)s(2)U34, followed by the transfer of a methyl group from S-adenosyl-L-methionine to nm(5)s(2)U34, to form mnm(5)s(2)U34.</text>
</comment>
<keyword evidence="14" id="KW-1185">Reference proteome</keyword>
<keyword evidence="4 10" id="KW-0808">Transferase</keyword>
<evidence type="ECO:0000256" key="3">
    <source>
        <dbReference type="ARBA" id="ARBA00022630"/>
    </source>
</evidence>
<comment type="subcellular location">
    <subcellularLocation>
        <location evidence="10">Cytoplasm</location>
    </subcellularLocation>
</comment>
<dbReference type="NCBIfam" id="NF002481">
    <property type="entry name" value="PRK01747.1-2"/>
    <property type="match status" value="1"/>
</dbReference>
<evidence type="ECO:0000256" key="10">
    <source>
        <dbReference type="HAMAP-Rule" id="MF_01102"/>
    </source>
</evidence>
<keyword evidence="3 10" id="KW-0285">Flavoprotein</keyword>
<keyword evidence="5 10" id="KW-0949">S-adenosyl-L-methionine</keyword>
<dbReference type="Proteomes" id="UP000604737">
    <property type="component" value="Unassembled WGS sequence"/>
</dbReference>
<keyword evidence="6 10" id="KW-0819">tRNA processing</keyword>
<feature type="domain" description="FAD dependent oxidoreductase" evidence="11">
    <location>
        <begin position="232"/>
        <end position="582"/>
    </location>
</feature>
<dbReference type="InterPro" id="IPR047785">
    <property type="entry name" value="tRNA_MNMC2"/>
</dbReference>
<evidence type="ECO:0000259" key="11">
    <source>
        <dbReference type="Pfam" id="PF01266"/>
    </source>
</evidence>
<keyword evidence="9 10" id="KW-0511">Multifunctional enzyme</keyword>
<dbReference type="PANTHER" id="PTHR13847">
    <property type="entry name" value="SARCOSINE DEHYDROGENASE-RELATED"/>
    <property type="match status" value="1"/>
</dbReference>
<dbReference type="NCBIfam" id="NF033855">
    <property type="entry name" value="tRNA_MNMC2"/>
    <property type="match status" value="1"/>
</dbReference>
<dbReference type="InterPro" id="IPR036188">
    <property type="entry name" value="FAD/NAD-bd_sf"/>
</dbReference>
<protein>
    <recommendedName>
        <fullName evidence="10">tRNA 5-methylaminomethyl-2-thiouridine biosynthesis bifunctional protein MnmC</fullName>
        <shortName evidence="10">tRNA mnm(5)s(2)U biosynthesis bifunctional protein</shortName>
    </recommendedName>
    <domain>
        <recommendedName>
            <fullName evidence="10">tRNA (mnm(5)s(2)U34)-methyltransferase</fullName>
            <ecNumber evidence="10">2.1.1.61</ecNumber>
        </recommendedName>
    </domain>
    <domain>
        <recommendedName>
            <fullName evidence="10">FAD-dependent cmnm(5)s(2)U34 oxidoreductase</fullName>
            <ecNumber evidence="10">1.5.-.-</ecNumber>
        </recommendedName>
    </domain>
</protein>
<dbReference type="InterPro" id="IPR006076">
    <property type="entry name" value="FAD-dep_OxRdtase"/>
</dbReference>
<evidence type="ECO:0000256" key="5">
    <source>
        <dbReference type="ARBA" id="ARBA00022691"/>
    </source>
</evidence>
<dbReference type="HAMAP" id="MF_01102">
    <property type="entry name" value="MnmC"/>
    <property type="match status" value="1"/>
</dbReference>
<dbReference type="Gene3D" id="3.30.9.10">
    <property type="entry name" value="D-Amino Acid Oxidase, subunit A, domain 2"/>
    <property type="match status" value="1"/>
</dbReference>
<keyword evidence="2 10" id="KW-0489">Methyltransferase</keyword>
<organism evidence="13 14">
    <name type="scientific">Jeongeupia chitinilytica</name>
    <dbReference type="NCBI Taxonomy" id="1041641"/>
    <lineage>
        <taxon>Bacteria</taxon>
        <taxon>Pseudomonadati</taxon>
        <taxon>Pseudomonadota</taxon>
        <taxon>Betaproteobacteria</taxon>
        <taxon>Neisseriales</taxon>
        <taxon>Chitinibacteraceae</taxon>
        <taxon>Jeongeupia</taxon>
    </lineage>
</organism>
<dbReference type="InterPro" id="IPR029063">
    <property type="entry name" value="SAM-dependent_MTases_sf"/>
</dbReference>
<comment type="similarity">
    <text evidence="10">In the N-terminal section; belongs to the methyltransferase superfamily. tRNA (mnm(5)s(2)U34)-methyltransferase family.</text>
</comment>
<dbReference type="EMBL" id="BMYO01000003">
    <property type="protein sequence ID" value="GHD60527.1"/>
    <property type="molecule type" value="Genomic_DNA"/>
</dbReference>
<gene>
    <name evidence="10 13" type="primary">mnmC</name>
    <name evidence="13" type="ORF">GCM10007350_13700</name>
</gene>
<dbReference type="Gene3D" id="3.40.50.150">
    <property type="entry name" value="Vaccinia Virus protein VP39"/>
    <property type="match status" value="1"/>
</dbReference>
<dbReference type="InterPro" id="IPR008471">
    <property type="entry name" value="MnmC-like_methylTransf"/>
</dbReference>
<keyword evidence="8 10" id="KW-0560">Oxidoreductase</keyword>
<reference evidence="14" key="1">
    <citation type="journal article" date="2019" name="Int. J. Syst. Evol. Microbiol.">
        <title>The Global Catalogue of Microorganisms (GCM) 10K type strain sequencing project: providing services to taxonomists for standard genome sequencing and annotation.</title>
        <authorList>
            <consortium name="The Broad Institute Genomics Platform"/>
            <consortium name="The Broad Institute Genome Sequencing Center for Infectious Disease"/>
            <person name="Wu L."/>
            <person name="Ma J."/>
        </authorList>
    </citation>
    <scope>NUCLEOTIDE SEQUENCE [LARGE SCALE GENOMIC DNA]</scope>
    <source>
        <strain evidence="14">KCTC 23701</strain>
    </source>
</reference>
<evidence type="ECO:0000256" key="9">
    <source>
        <dbReference type="ARBA" id="ARBA00023268"/>
    </source>
</evidence>
<dbReference type="InterPro" id="IPR017610">
    <property type="entry name" value="tRNA_S-uridine_synth_MnmC_C"/>
</dbReference>
<feature type="domain" description="MnmC-like methyltransferase" evidence="12">
    <location>
        <begin position="95"/>
        <end position="215"/>
    </location>
</feature>
<dbReference type="EC" id="2.1.1.61" evidence="10"/>
<dbReference type="SUPFAM" id="SSF53335">
    <property type="entry name" value="S-adenosyl-L-methionine-dependent methyltransferases"/>
    <property type="match status" value="1"/>
</dbReference>
<evidence type="ECO:0000256" key="4">
    <source>
        <dbReference type="ARBA" id="ARBA00022679"/>
    </source>
</evidence>
<dbReference type="NCBIfam" id="TIGR03197">
    <property type="entry name" value="MnmC_Cterm"/>
    <property type="match status" value="1"/>
</dbReference>
<keyword evidence="1 10" id="KW-0963">Cytoplasm</keyword>
<name>A0ABQ3GYZ9_9NEIS</name>
<feature type="region of interest" description="tRNA (mnm(5)s(2)U34)-methyltransferase" evidence="10">
    <location>
        <begin position="1"/>
        <end position="217"/>
    </location>
</feature>
<comment type="similarity">
    <text evidence="10">In the C-terminal section; belongs to the DAO family.</text>
</comment>
<evidence type="ECO:0000256" key="6">
    <source>
        <dbReference type="ARBA" id="ARBA00022694"/>
    </source>
</evidence>
<dbReference type="PANTHER" id="PTHR13847:SF283">
    <property type="entry name" value="TRNA 5-METHYLAMINOMETHYL-2-THIOURIDINE BIOSYNTHESIS BIFUNCTIONAL PROTEIN MNMC"/>
    <property type="match status" value="1"/>
</dbReference>
<dbReference type="Pfam" id="PF01266">
    <property type="entry name" value="DAO"/>
    <property type="match status" value="1"/>
</dbReference>
<dbReference type="Gene3D" id="3.50.50.60">
    <property type="entry name" value="FAD/NAD(P)-binding domain"/>
    <property type="match status" value="1"/>
</dbReference>
<evidence type="ECO:0000256" key="7">
    <source>
        <dbReference type="ARBA" id="ARBA00022827"/>
    </source>
</evidence>
<dbReference type="EC" id="1.5.-.-" evidence="10"/>
<evidence type="ECO:0000259" key="12">
    <source>
        <dbReference type="Pfam" id="PF05430"/>
    </source>
</evidence>
<accession>A0ABQ3GYZ9</accession>
<evidence type="ECO:0000313" key="14">
    <source>
        <dbReference type="Proteomes" id="UP000604737"/>
    </source>
</evidence>
<dbReference type="NCBIfam" id="NF002483">
    <property type="entry name" value="PRK01747.1-4"/>
    <property type="match status" value="1"/>
</dbReference>
<evidence type="ECO:0000256" key="8">
    <source>
        <dbReference type="ARBA" id="ARBA00023002"/>
    </source>
</evidence>
<evidence type="ECO:0000313" key="13">
    <source>
        <dbReference type="EMBL" id="GHD60527.1"/>
    </source>
</evidence>
<keyword evidence="7 10" id="KW-0274">FAD</keyword>
<evidence type="ECO:0000256" key="2">
    <source>
        <dbReference type="ARBA" id="ARBA00022603"/>
    </source>
</evidence>
<sequence>MPFSAEFDDAYHSPDGGIGQAEHVFLGGNGLPARWRGRDAFTIVETGFGQGLSFLVTWAAWRADPAACARLHFVSVERHPFVRDDLAVLLARYPQYAAQVAELLAHWPAPTPGFHRLWLDGGRVSLTLLFGDVLDVLPQLDACADAIYLDGFSPSKNPELWTPAVFKQLWRLCRADTTLATYTAAGAVRRALNEAGFAVAKAKGYGSKWQMLCGGMARAPRRPVAAPIARHALVIGAGLAGCAVAERLAARGWRIDIVDAAAEPATGSSGNLAGLMHAYVSQDDNLLARLSRAGNAATLALLQDLADSGLNVPHGIEGVLQVARNAEQEALQQCMAEDGTDPDVSFLKPDQAQQRLGVRPARGGWWFARGAWINPPGYCRALLARHGDAVRFRGNAPVVRLDCVDGQWQAFGGDGTLLGTAPTVILCNASAARALAQCVDLPLWSVLRVASRIPASSVGLTAAGIAGAGYLTGAAGGERIIGAAPFEGDLAAAEIENRRALVALLPGQTLPDDAVLGSRICQRPTSPDRLPLVGELALPWHDDYPRCHQLAQVPRQSGLYGALGLGARGLSWSALIGEMLACRLNGEPAPVESALLNAVDPARFLLRALRRGEPYRVQTGGSDDE</sequence>
<evidence type="ECO:0000256" key="1">
    <source>
        <dbReference type="ARBA" id="ARBA00022490"/>
    </source>
</evidence>